<gene>
    <name evidence="2" type="ORF">SNE25_22220</name>
</gene>
<evidence type="ECO:0000256" key="1">
    <source>
        <dbReference type="SAM" id="SignalP"/>
    </source>
</evidence>
<evidence type="ECO:0000313" key="2">
    <source>
        <dbReference type="EMBL" id="WPU92039.1"/>
    </source>
</evidence>
<dbReference type="EMBL" id="CP139558">
    <property type="protein sequence ID" value="WPU92039.1"/>
    <property type="molecule type" value="Genomic_DNA"/>
</dbReference>
<feature type="chain" id="PRO_5046173885" description="DUF4468 domain-containing protein" evidence="1">
    <location>
        <begin position="19"/>
        <end position="140"/>
    </location>
</feature>
<dbReference type="RefSeq" id="WP_321561205.1">
    <property type="nucleotide sequence ID" value="NZ_CP139558.1"/>
</dbReference>
<keyword evidence="1" id="KW-0732">Signal</keyword>
<reference evidence="2 3" key="1">
    <citation type="submission" date="2023-11" db="EMBL/GenBank/DDBJ databases">
        <title>Analysis of the Genomes of Mucilaginibacter gossypii cycad 4 and M. sabulilitoris SNA2: microbes with the potential for plant growth promotion.</title>
        <authorList>
            <person name="Hirsch A.M."/>
            <person name="Humm E."/>
            <person name="Rubbi M."/>
            <person name="Del Vecchio G."/>
            <person name="Ha S.M."/>
            <person name="Pellegrini M."/>
            <person name="Gunsalus R.P."/>
        </authorList>
    </citation>
    <scope>NUCLEOTIDE SEQUENCE [LARGE SCALE GENOMIC DNA]</scope>
    <source>
        <strain evidence="2 3">SNA2</strain>
    </source>
</reference>
<proteinExistence type="predicted"/>
<organism evidence="2 3">
    <name type="scientific">Mucilaginibacter sabulilitoris</name>
    <dbReference type="NCBI Taxonomy" id="1173583"/>
    <lineage>
        <taxon>Bacteria</taxon>
        <taxon>Pseudomonadati</taxon>
        <taxon>Bacteroidota</taxon>
        <taxon>Sphingobacteriia</taxon>
        <taxon>Sphingobacteriales</taxon>
        <taxon>Sphingobacteriaceae</taxon>
        <taxon>Mucilaginibacter</taxon>
    </lineage>
</organism>
<keyword evidence="3" id="KW-1185">Reference proteome</keyword>
<evidence type="ECO:0008006" key="4">
    <source>
        <dbReference type="Google" id="ProtNLM"/>
    </source>
</evidence>
<evidence type="ECO:0000313" key="3">
    <source>
        <dbReference type="Proteomes" id="UP001324380"/>
    </source>
</evidence>
<accession>A0ABZ0TFT3</accession>
<name>A0ABZ0TFT3_9SPHI</name>
<dbReference type="Proteomes" id="UP001324380">
    <property type="component" value="Chromosome"/>
</dbReference>
<protein>
    <recommendedName>
        <fullName evidence="4">DUF4468 domain-containing protein</fullName>
    </recommendedName>
</protein>
<feature type="signal peptide" evidence="1">
    <location>
        <begin position="1"/>
        <end position="18"/>
    </location>
</feature>
<sequence length="140" mass="15465">MKLLFALILTFATHTLFAQSSDALAKGKNVYVMQTSANDNVKDYKDDAIAAIKDWGYWNVVDTKENADIIFDLKADSHKGITITSWGGQTVSLNVALLSKSGEKLWQSETYETSPNGTNGFNGGKGSLRKLIRNLKKKFN</sequence>